<evidence type="ECO:0000313" key="10">
    <source>
        <dbReference type="Proteomes" id="UP000308230"/>
    </source>
</evidence>
<evidence type="ECO:0000256" key="6">
    <source>
        <dbReference type="ARBA" id="ARBA00023225"/>
    </source>
</evidence>
<keyword evidence="4" id="KW-1005">Bacterial flagellum biogenesis</keyword>
<name>A0A5R9F0W0_9BACL</name>
<evidence type="ECO:0000256" key="3">
    <source>
        <dbReference type="ARBA" id="ARBA00022448"/>
    </source>
</evidence>
<keyword evidence="6" id="KW-1006">Bacterial flagellum protein export</keyword>
<dbReference type="InterPro" id="IPR018035">
    <property type="entry name" value="Flagellar_FliH/T3SS_HrpE"/>
</dbReference>
<comment type="similarity">
    <text evidence="2">Belongs to the FliH family.</text>
</comment>
<evidence type="ECO:0000313" key="9">
    <source>
        <dbReference type="EMBL" id="TLS36631.1"/>
    </source>
</evidence>
<keyword evidence="9" id="KW-0966">Cell projection</keyword>
<sequence length="268" mass="30714">MRSLSNVIRSSNRQTPVINKVLSPKAVSLKKPSVIPSTRKLNLQEQRKRLVKMHERLEAVYEQTMEQIKQEQEQARVKLSEWQQEKEQEIQEHAQQVAEQAYSEGYETGVSQGLQSINQEMAQQREELQAVLEEGYRERDLIIQDAEPFLLSLSTKIASKVLQDEIAFSPEKLRALIKSTLKQISDRENITIQIAADDYPAIVPYLEELEKYVDSSAELKIIPIHDFTKGSCLIHTGSGSYDVSIDNQLAEIKKQLLAYFEENHSDES</sequence>
<comment type="caution">
    <text evidence="9">The sequence shown here is derived from an EMBL/GenBank/DDBJ whole genome shotgun (WGS) entry which is preliminary data.</text>
</comment>
<dbReference type="InterPro" id="IPR051472">
    <property type="entry name" value="T3SS_Stator/FliH"/>
</dbReference>
<dbReference type="GO" id="GO:0015031">
    <property type="term" value="P:protein transport"/>
    <property type="evidence" value="ECO:0007669"/>
    <property type="project" value="UniProtKB-KW"/>
</dbReference>
<evidence type="ECO:0000256" key="2">
    <source>
        <dbReference type="ARBA" id="ARBA00006602"/>
    </source>
</evidence>
<reference evidence="9 10" key="1">
    <citation type="submission" date="2019-04" db="EMBL/GenBank/DDBJ databases">
        <title>Bacillus caeni sp. nov., a bacterium isolated from mangrove sediment.</title>
        <authorList>
            <person name="Huang H."/>
            <person name="Mo K."/>
            <person name="Hu Y."/>
        </authorList>
    </citation>
    <scope>NUCLEOTIDE SEQUENCE [LARGE SCALE GENOMIC DNA]</scope>
    <source>
        <strain evidence="9 10">HB172195</strain>
    </source>
</reference>
<accession>A0A5R9F0W0</accession>
<proteinExistence type="inferred from homology"/>
<keyword evidence="3" id="KW-0813">Transport</keyword>
<keyword evidence="10" id="KW-1185">Reference proteome</keyword>
<gene>
    <name evidence="9" type="ORF">FCL54_14005</name>
</gene>
<dbReference type="PANTHER" id="PTHR34982">
    <property type="entry name" value="YOP PROTEINS TRANSLOCATION PROTEIN L"/>
    <property type="match status" value="1"/>
</dbReference>
<evidence type="ECO:0000256" key="1">
    <source>
        <dbReference type="ARBA" id="ARBA00003041"/>
    </source>
</evidence>
<dbReference type="GO" id="GO:0044781">
    <property type="term" value="P:bacterial-type flagellum organization"/>
    <property type="evidence" value="ECO:0007669"/>
    <property type="project" value="UniProtKB-KW"/>
</dbReference>
<keyword evidence="9" id="KW-0282">Flagellum</keyword>
<feature type="domain" description="Flagellar assembly protein FliH/Type III secretion system HrpE" evidence="8">
    <location>
        <begin position="123"/>
        <end position="251"/>
    </location>
</feature>
<dbReference type="AlphaFoldDB" id="A0A5R9F0W0"/>
<dbReference type="Proteomes" id="UP000308230">
    <property type="component" value="Unassembled WGS sequence"/>
</dbReference>
<evidence type="ECO:0000256" key="4">
    <source>
        <dbReference type="ARBA" id="ARBA00022795"/>
    </source>
</evidence>
<evidence type="ECO:0000256" key="7">
    <source>
        <dbReference type="SAM" id="Coils"/>
    </source>
</evidence>
<feature type="coiled-coil region" evidence="7">
    <location>
        <begin position="40"/>
        <end position="138"/>
    </location>
</feature>
<keyword evidence="5" id="KW-0653">Protein transport</keyword>
<protein>
    <submittedName>
        <fullName evidence="9">Flagellar assembly protein FliH</fullName>
    </submittedName>
</protein>
<dbReference type="OrthoDB" id="19020at2"/>
<evidence type="ECO:0000259" key="8">
    <source>
        <dbReference type="Pfam" id="PF02108"/>
    </source>
</evidence>
<dbReference type="EMBL" id="SWLG01000009">
    <property type="protein sequence ID" value="TLS36631.1"/>
    <property type="molecule type" value="Genomic_DNA"/>
</dbReference>
<keyword evidence="7" id="KW-0175">Coiled coil</keyword>
<dbReference type="PANTHER" id="PTHR34982:SF1">
    <property type="entry name" value="FLAGELLAR ASSEMBLY PROTEIN FLIH"/>
    <property type="match status" value="1"/>
</dbReference>
<organism evidence="9 10">
    <name type="scientific">Exobacillus caeni</name>
    <dbReference type="NCBI Taxonomy" id="2574798"/>
    <lineage>
        <taxon>Bacteria</taxon>
        <taxon>Bacillati</taxon>
        <taxon>Bacillota</taxon>
        <taxon>Bacilli</taxon>
        <taxon>Bacillales</taxon>
        <taxon>Guptibacillaceae</taxon>
        <taxon>Exobacillus</taxon>
    </lineage>
</organism>
<dbReference type="GO" id="GO:0005829">
    <property type="term" value="C:cytosol"/>
    <property type="evidence" value="ECO:0007669"/>
    <property type="project" value="TreeGrafter"/>
</dbReference>
<evidence type="ECO:0000256" key="5">
    <source>
        <dbReference type="ARBA" id="ARBA00022927"/>
    </source>
</evidence>
<keyword evidence="9" id="KW-0969">Cilium</keyword>
<dbReference type="Pfam" id="PF02108">
    <property type="entry name" value="FliH"/>
    <property type="match status" value="1"/>
</dbReference>
<comment type="function">
    <text evidence="1">Needed for flagellar regrowth and assembly.</text>
</comment>